<comment type="caution">
    <text evidence="3">The sequence shown here is derived from an EMBL/GenBank/DDBJ whole genome shotgun (WGS) entry which is preliminary data.</text>
</comment>
<dbReference type="InterPro" id="IPR036291">
    <property type="entry name" value="NAD(P)-bd_dom_sf"/>
</dbReference>
<evidence type="ECO:0000313" key="3">
    <source>
        <dbReference type="EMBL" id="MBM7631566.1"/>
    </source>
</evidence>
<dbReference type="Pfam" id="PF01370">
    <property type="entry name" value="Epimerase"/>
    <property type="match status" value="1"/>
</dbReference>
<gene>
    <name evidence="3" type="ORF">JOD17_000658</name>
</gene>
<proteinExistence type="inferred from homology"/>
<organism evidence="3 4">
    <name type="scientific">Geomicrobium sediminis</name>
    <dbReference type="NCBI Taxonomy" id="1347788"/>
    <lineage>
        <taxon>Bacteria</taxon>
        <taxon>Bacillati</taxon>
        <taxon>Bacillota</taxon>
        <taxon>Bacilli</taxon>
        <taxon>Bacillales</taxon>
        <taxon>Geomicrobium</taxon>
    </lineage>
</organism>
<dbReference type="PANTHER" id="PTHR43000">
    <property type="entry name" value="DTDP-D-GLUCOSE 4,6-DEHYDRATASE-RELATED"/>
    <property type="match status" value="1"/>
</dbReference>
<dbReference type="EMBL" id="JAFBEC010000002">
    <property type="protein sequence ID" value="MBM7631566.1"/>
    <property type="molecule type" value="Genomic_DNA"/>
</dbReference>
<dbReference type="Gene3D" id="3.40.50.720">
    <property type="entry name" value="NAD(P)-binding Rossmann-like Domain"/>
    <property type="match status" value="1"/>
</dbReference>
<accession>A0ABS2P996</accession>
<dbReference type="Gene3D" id="3.90.25.10">
    <property type="entry name" value="UDP-galactose 4-epimerase, domain 1"/>
    <property type="match status" value="1"/>
</dbReference>
<evidence type="ECO:0000313" key="4">
    <source>
        <dbReference type="Proteomes" id="UP000741863"/>
    </source>
</evidence>
<name>A0ABS2P996_9BACL</name>
<evidence type="ECO:0000259" key="2">
    <source>
        <dbReference type="Pfam" id="PF01370"/>
    </source>
</evidence>
<dbReference type="Proteomes" id="UP000741863">
    <property type="component" value="Unassembled WGS sequence"/>
</dbReference>
<dbReference type="RefSeq" id="WP_204695683.1">
    <property type="nucleotide sequence ID" value="NZ_JAFBEC010000002.1"/>
</dbReference>
<sequence>MSIQAFPYKRALVTGGGGFVGSHLVEELLNLDVEVICLDNFSAGKKKNLSTFDSHPLLTVVKSDVTDFDHMSRFFKDVDVVFHQAVSKNTVCMKNPRLDLKINAEGTFNVLEASRIHAVKKVVHASTGSVYGEPVYFPEDEAHPTNPVSFYGTSKLAAEKYCSVFKNLYDMDISVLRYFHVYGPRQEDNDDGGVVSIFIRRVLADQPPVIFGDGKQLRSFTFVKDVVKANILLATKKETNGEVYNCASGLKITIQQLADLVLERFKRTDLTVEYSGWKPGDIRYFEIDNSKIKNLGMNFSWGFEDGVDETIKWMKDNK</sequence>
<feature type="domain" description="NAD-dependent epimerase/dehydratase" evidence="2">
    <location>
        <begin position="11"/>
        <end position="247"/>
    </location>
</feature>
<dbReference type="SUPFAM" id="SSF51735">
    <property type="entry name" value="NAD(P)-binding Rossmann-fold domains"/>
    <property type="match status" value="1"/>
</dbReference>
<dbReference type="InterPro" id="IPR001509">
    <property type="entry name" value="Epimerase_deHydtase"/>
</dbReference>
<comment type="similarity">
    <text evidence="1">Belongs to the NAD(P)-dependent epimerase/dehydratase family.</text>
</comment>
<protein>
    <submittedName>
        <fullName evidence="3">Nucleoside-diphosphate-sugar epimerase</fullName>
    </submittedName>
</protein>
<keyword evidence="4" id="KW-1185">Reference proteome</keyword>
<reference evidence="3 4" key="1">
    <citation type="submission" date="2021-01" db="EMBL/GenBank/DDBJ databases">
        <title>Genomic Encyclopedia of Type Strains, Phase IV (KMG-IV): sequencing the most valuable type-strain genomes for metagenomic binning, comparative biology and taxonomic classification.</title>
        <authorList>
            <person name="Goeker M."/>
        </authorList>
    </citation>
    <scope>NUCLEOTIDE SEQUENCE [LARGE SCALE GENOMIC DNA]</scope>
    <source>
        <strain evidence="3 4">DSM 25540</strain>
    </source>
</reference>
<evidence type="ECO:0000256" key="1">
    <source>
        <dbReference type="ARBA" id="ARBA00007637"/>
    </source>
</evidence>